<dbReference type="PANTHER" id="PTHR34883">
    <property type="entry name" value="SERINE-RICH PROTEIN, PUTATIVE-RELATED-RELATED"/>
    <property type="match status" value="1"/>
</dbReference>
<gene>
    <name evidence="2" type="ORF">CCMA1212_008480</name>
</gene>
<proteinExistence type="predicted"/>
<dbReference type="Proteomes" id="UP001642720">
    <property type="component" value="Unassembled WGS sequence"/>
</dbReference>
<dbReference type="PANTHER" id="PTHR34883:SF15">
    <property type="entry name" value="EXTRACELLULAR SERINE-RICH PROTEIN"/>
    <property type="match status" value="1"/>
</dbReference>
<reference evidence="2 3" key="1">
    <citation type="submission" date="2018-01" db="EMBL/GenBank/DDBJ databases">
        <title>Genome characterization of the sugarcane-associated fungus Trichoderma ghanense CCMA-1212 and their application in lignocelulose bioconversion.</title>
        <authorList>
            <person name="Steindorff A.S."/>
            <person name="Mendes T.D."/>
            <person name="Vilela E.S.D."/>
            <person name="Rodrigues D.S."/>
            <person name="Formighieri E.F."/>
            <person name="Melo I.S."/>
            <person name="Favaro L.C.L."/>
        </authorList>
    </citation>
    <scope>NUCLEOTIDE SEQUENCE [LARGE SCALE GENOMIC DNA]</scope>
    <source>
        <strain evidence="2 3">CCMA-1212</strain>
    </source>
</reference>
<dbReference type="InterPro" id="IPR008972">
    <property type="entry name" value="Cupredoxin"/>
</dbReference>
<feature type="signal peptide" evidence="1">
    <location>
        <begin position="1"/>
        <end position="19"/>
    </location>
</feature>
<dbReference type="RefSeq" id="XP_073555988.1">
    <property type="nucleotide sequence ID" value="XM_073705612.1"/>
</dbReference>
<organism evidence="2 3">
    <name type="scientific">Trichoderma ghanense</name>
    <dbReference type="NCBI Taxonomy" id="65468"/>
    <lineage>
        <taxon>Eukaryota</taxon>
        <taxon>Fungi</taxon>
        <taxon>Dikarya</taxon>
        <taxon>Ascomycota</taxon>
        <taxon>Pezizomycotina</taxon>
        <taxon>Sordariomycetes</taxon>
        <taxon>Hypocreomycetidae</taxon>
        <taxon>Hypocreales</taxon>
        <taxon>Hypocreaceae</taxon>
        <taxon>Trichoderma</taxon>
    </lineage>
</organism>
<keyword evidence="1" id="KW-0732">Signal</keyword>
<accession>A0ABY2GW70</accession>
<dbReference type="CDD" id="cd00920">
    <property type="entry name" value="Cupredoxin"/>
    <property type="match status" value="1"/>
</dbReference>
<evidence type="ECO:0000256" key="1">
    <source>
        <dbReference type="SAM" id="SignalP"/>
    </source>
</evidence>
<comment type="caution">
    <text evidence="2">The sequence shown here is derived from an EMBL/GenBank/DDBJ whole genome shotgun (WGS) entry which is preliminary data.</text>
</comment>
<dbReference type="EMBL" id="PPTA01000013">
    <property type="protein sequence ID" value="TFA99786.1"/>
    <property type="molecule type" value="Genomic_DNA"/>
</dbReference>
<name>A0ABY2GW70_9HYPO</name>
<dbReference type="SUPFAM" id="SSF49503">
    <property type="entry name" value="Cupredoxins"/>
    <property type="match status" value="1"/>
</dbReference>
<feature type="chain" id="PRO_5046131697" description="Extracellular serine-rich protein" evidence="1">
    <location>
        <begin position="20"/>
        <end position="191"/>
    </location>
</feature>
<protein>
    <recommendedName>
        <fullName evidence="4">Extracellular serine-rich protein</fullName>
    </recommendedName>
</protein>
<dbReference type="Gene3D" id="2.60.40.420">
    <property type="entry name" value="Cupredoxins - blue copper proteins"/>
    <property type="match status" value="1"/>
</dbReference>
<evidence type="ECO:0000313" key="2">
    <source>
        <dbReference type="EMBL" id="TFA99786.1"/>
    </source>
</evidence>
<evidence type="ECO:0000313" key="3">
    <source>
        <dbReference type="Proteomes" id="UP001642720"/>
    </source>
</evidence>
<sequence length="191" mass="20315">MLSFNVFTILAAAVACVAAFPAGTPTVGNSLGTRTFLTGTTHTIVVGRANSLIFDPENVVAEIGDTIEWHFQAKNHSLAQSDFAHPCQPLADGTGFFAGFNFVTEEGQNPNVYQITIIDNKPIWYYCPQTNGNHCQKGMLGAINQDFSSENVLSKQKVIAAGTGVSIVPPVIQGGRVGGFQRANPNPLSGF</sequence>
<dbReference type="GeneID" id="300580062"/>
<evidence type="ECO:0008006" key="4">
    <source>
        <dbReference type="Google" id="ProtNLM"/>
    </source>
</evidence>
<keyword evidence="3" id="KW-1185">Reference proteome</keyword>
<dbReference type="InterPro" id="IPR052953">
    <property type="entry name" value="Ser-rich/MCO-related"/>
</dbReference>